<dbReference type="InterPro" id="IPR001647">
    <property type="entry name" value="HTH_TetR"/>
</dbReference>
<evidence type="ECO:0000256" key="4">
    <source>
        <dbReference type="PROSITE-ProRule" id="PRU00335"/>
    </source>
</evidence>
<dbReference type="PANTHER" id="PTHR30055:SF238">
    <property type="entry name" value="MYCOFACTOCIN BIOSYNTHESIS TRANSCRIPTIONAL REGULATOR MFTR-RELATED"/>
    <property type="match status" value="1"/>
</dbReference>
<organism evidence="6 7">
    <name type="scientific">Patulibacter brassicae</name>
    <dbReference type="NCBI Taxonomy" id="1705717"/>
    <lineage>
        <taxon>Bacteria</taxon>
        <taxon>Bacillati</taxon>
        <taxon>Actinomycetota</taxon>
        <taxon>Thermoleophilia</taxon>
        <taxon>Solirubrobacterales</taxon>
        <taxon>Patulibacteraceae</taxon>
        <taxon>Patulibacter</taxon>
    </lineage>
</organism>
<sequence>MSAYATSGRDARRAETGERLLRAMESLLEEGTTFRGVSIQRLIDEAGLSRTLFYAYFRNKSDLLLHWAQQVMQATALDADEWWAIDRAPAVADLHRILDEIVEGYLPHARVMAAVFDAAEFDEELRGLGNAMMGHYAGHLATHIAAGQRAGWVDPALDPDVASRWLVLALEPVHDEGLRTLPRERRSTRLRALAGAIHATLYRA</sequence>
<feature type="DNA-binding region" description="H-T-H motif" evidence="4">
    <location>
        <begin position="38"/>
        <end position="57"/>
    </location>
</feature>
<dbReference type="InterPro" id="IPR050109">
    <property type="entry name" value="HTH-type_TetR-like_transc_reg"/>
</dbReference>
<evidence type="ECO:0000313" key="7">
    <source>
        <dbReference type="Proteomes" id="UP001277761"/>
    </source>
</evidence>
<dbReference type="InterPro" id="IPR009057">
    <property type="entry name" value="Homeodomain-like_sf"/>
</dbReference>
<dbReference type="Gene3D" id="1.10.10.60">
    <property type="entry name" value="Homeodomain-like"/>
    <property type="match status" value="1"/>
</dbReference>
<dbReference type="RefSeq" id="WP_319955411.1">
    <property type="nucleotide sequence ID" value="NZ_JAXAVX010000012.1"/>
</dbReference>
<dbReference type="SUPFAM" id="SSF46689">
    <property type="entry name" value="Homeodomain-like"/>
    <property type="match status" value="1"/>
</dbReference>
<keyword evidence="2 4" id="KW-0238">DNA-binding</keyword>
<evidence type="ECO:0000256" key="2">
    <source>
        <dbReference type="ARBA" id="ARBA00023125"/>
    </source>
</evidence>
<dbReference type="InterPro" id="IPR036271">
    <property type="entry name" value="Tet_transcr_reg_TetR-rel_C_sf"/>
</dbReference>
<keyword evidence="7" id="KW-1185">Reference proteome</keyword>
<feature type="domain" description="HTH tetR-type" evidence="5">
    <location>
        <begin position="14"/>
        <end position="75"/>
    </location>
</feature>
<dbReference type="SUPFAM" id="SSF48498">
    <property type="entry name" value="Tetracyclin repressor-like, C-terminal domain"/>
    <property type="match status" value="1"/>
</dbReference>
<proteinExistence type="predicted"/>
<dbReference type="Gene3D" id="1.10.357.10">
    <property type="entry name" value="Tetracycline Repressor, domain 2"/>
    <property type="match status" value="1"/>
</dbReference>
<dbReference type="PROSITE" id="PS50977">
    <property type="entry name" value="HTH_TETR_2"/>
    <property type="match status" value="1"/>
</dbReference>
<accession>A0ABU4VN38</accession>
<protein>
    <submittedName>
        <fullName evidence="6">TetR/AcrR family transcriptional regulator</fullName>
    </submittedName>
</protein>
<dbReference type="Proteomes" id="UP001277761">
    <property type="component" value="Unassembled WGS sequence"/>
</dbReference>
<comment type="caution">
    <text evidence="6">The sequence shown here is derived from an EMBL/GenBank/DDBJ whole genome shotgun (WGS) entry which is preliminary data.</text>
</comment>
<gene>
    <name evidence="6" type="ORF">SK069_16810</name>
</gene>
<dbReference type="EMBL" id="JAXAVX010000012">
    <property type="protein sequence ID" value="MDX8153262.1"/>
    <property type="molecule type" value="Genomic_DNA"/>
</dbReference>
<dbReference type="Pfam" id="PF00440">
    <property type="entry name" value="TetR_N"/>
    <property type="match status" value="1"/>
</dbReference>
<dbReference type="PANTHER" id="PTHR30055">
    <property type="entry name" value="HTH-TYPE TRANSCRIPTIONAL REGULATOR RUTR"/>
    <property type="match status" value="1"/>
</dbReference>
<keyword evidence="1" id="KW-0805">Transcription regulation</keyword>
<evidence type="ECO:0000256" key="1">
    <source>
        <dbReference type="ARBA" id="ARBA00023015"/>
    </source>
</evidence>
<keyword evidence="3" id="KW-0804">Transcription</keyword>
<reference evidence="6 7" key="1">
    <citation type="submission" date="2023-11" db="EMBL/GenBank/DDBJ databases">
        <authorList>
            <person name="Xu M."/>
            <person name="Jiang T."/>
        </authorList>
    </citation>
    <scope>NUCLEOTIDE SEQUENCE [LARGE SCALE GENOMIC DNA]</scope>
    <source>
        <strain evidence="6 7">SD</strain>
    </source>
</reference>
<name>A0ABU4VN38_9ACTN</name>
<evidence type="ECO:0000313" key="6">
    <source>
        <dbReference type="EMBL" id="MDX8153262.1"/>
    </source>
</evidence>
<evidence type="ECO:0000259" key="5">
    <source>
        <dbReference type="PROSITE" id="PS50977"/>
    </source>
</evidence>
<evidence type="ECO:0000256" key="3">
    <source>
        <dbReference type="ARBA" id="ARBA00023163"/>
    </source>
</evidence>